<dbReference type="STRING" id="321267.SHM7688_03533"/>
<dbReference type="SUPFAM" id="SSF56317">
    <property type="entry name" value="Carbon-nitrogen hydrolase"/>
    <property type="match status" value="1"/>
</dbReference>
<sequence>MPRKLLMRAFPLGLLAGLGHPPFDLWFVSLLSFAAVFVLLARTPQWRGALALGMAFGSGYFAMSLHWIVEPFFVDPLRHGWMAPFAIVFISIGLSLFWGAGFALARWLGPRGRAVALTLTGAEILRAYVLTGFPWAMPSYVLLDRLAGQGAGFVGPHGMNLAFLLAALTLAELVRARPAARWPLAGVAGALVFALGWPLPKADAPAVSEPRPVVRLIQPNAPQHQKWDPAYTGLFFERLVRHTSEGAVRPDLIVWPETAVPVLLNYAEETLQIIARAAKGTPVVLGINRFEGTRIYNAAILLDGTGQVRARYDKHHLVPFGEYIPLGDLLSQIGITGMASQYGEGFSPGPGPALMDLGDLGKALLLICYEAVFPQDVTGTPERPDFLLHLTNDAWFGNFSGPFQHLAQARMRAVENGLPVLRAANTGVSAVIDPQGRVLASLALNTEGALDVALPAAGAPTFYSQTGDLPLALGLIGLLLTVVWRRRRRNALTPG</sequence>
<dbReference type="HAMAP" id="MF_01148">
    <property type="entry name" value="Lnt"/>
    <property type="match status" value="1"/>
</dbReference>
<feature type="transmembrane region" description="Helical" evidence="9">
    <location>
        <begin position="81"/>
        <end position="104"/>
    </location>
</feature>
<proteinExistence type="inferred from homology"/>
<feature type="transmembrane region" description="Helical" evidence="9">
    <location>
        <begin position="469"/>
        <end position="485"/>
    </location>
</feature>
<feature type="transmembrane region" description="Helical" evidence="9">
    <location>
        <begin position="157"/>
        <end position="175"/>
    </location>
</feature>
<comment type="pathway">
    <text evidence="9">Protein modification; lipoprotein biosynthesis (N-acyl transfer).</text>
</comment>
<dbReference type="InterPro" id="IPR004563">
    <property type="entry name" value="Apolipo_AcylTrfase"/>
</dbReference>
<dbReference type="GO" id="GO:0005886">
    <property type="term" value="C:plasma membrane"/>
    <property type="evidence" value="ECO:0007669"/>
    <property type="project" value="UniProtKB-SubCell"/>
</dbReference>
<evidence type="ECO:0000256" key="5">
    <source>
        <dbReference type="ARBA" id="ARBA00022692"/>
    </source>
</evidence>
<dbReference type="GO" id="GO:0016410">
    <property type="term" value="F:N-acyltransferase activity"/>
    <property type="evidence" value="ECO:0007669"/>
    <property type="project" value="UniProtKB-UniRule"/>
</dbReference>
<dbReference type="EC" id="2.3.1.269" evidence="9"/>
<evidence type="ECO:0000256" key="4">
    <source>
        <dbReference type="ARBA" id="ARBA00022679"/>
    </source>
</evidence>
<evidence type="ECO:0000256" key="1">
    <source>
        <dbReference type="ARBA" id="ARBA00004651"/>
    </source>
</evidence>
<dbReference type="Proteomes" id="UP000054823">
    <property type="component" value="Unassembled WGS sequence"/>
</dbReference>
<comment type="catalytic activity">
    <reaction evidence="9">
        <text>N-terminal S-1,2-diacyl-sn-glyceryl-L-cysteinyl-[lipoprotein] + a glycerophospholipid = N-acyl-S-1,2-diacyl-sn-glyceryl-L-cysteinyl-[lipoprotein] + a 2-acyl-sn-glycero-3-phospholipid + H(+)</text>
        <dbReference type="Rhea" id="RHEA:48228"/>
        <dbReference type="Rhea" id="RHEA-COMP:14681"/>
        <dbReference type="Rhea" id="RHEA-COMP:14684"/>
        <dbReference type="ChEBI" id="CHEBI:15378"/>
        <dbReference type="ChEBI" id="CHEBI:136912"/>
        <dbReference type="ChEBI" id="CHEBI:140656"/>
        <dbReference type="ChEBI" id="CHEBI:140657"/>
        <dbReference type="ChEBI" id="CHEBI:140660"/>
        <dbReference type="EC" id="2.3.1.269"/>
    </reaction>
</comment>
<dbReference type="EMBL" id="CYPW01000035">
    <property type="protein sequence ID" value="CUH54063.1"/>
    <property type="molecule type" value="Genomic_DNA"/>
</dbReference>
<gene>
    <name evidence="11" type="primary">lnt_2</name>
    <name evidence="9" type="synonym">lnt</name>
    <name evidence="11" type="ORF">SHM7688_03533</name>
</gene>
<protein>
    <recommendedName>
        <fullName evidence="9">Apolipoprotein N-acyltransferase</fullName>
        <shortName evidence="9">ALP N-acyltransferase</shortName>
        <ecNumber evidence="9">2.3.1.269</ecNumber>
    </recommendedName>
</protein>
<accession>A0A0P1EU59</accession>
<keyword evidence="8 9" id="KW-0012">Acyltransferase</keyword>
<keyword evidence="3 9" id="KW-1003">Cell membrane</keyword>
<evidence type="ECO:0000256" key="9">
    <source>
        <dbReference type="HAMAP-Rule" id="MF_01148"/>
    </source>
</evidence>
<dbReference type="RefSeq" id="WP_233486627.1">
    <property type="nucleotide sequence ID" value="NZ_CYPW01000035.1"/>
</dbReference>
<evidence type="ECO:0000313" key="12">
    <source>
        <dbReference type="Proteomes" id="UP000054823"/>
    </source>
</evidence>
<comment type="function">
    <text evidence="9">Catalyzes the phospholipid dependent N-acylation of the N-terminal cysteine of apolipoprotein, the last step in lipoprotein maturation.</text>
</comment>
<dbReference type="Pfam" id="PF20154">
    <property type="entry name" value="LNT_N"/>
    <property type="match status" value="1"/>
</dbReference>
<dbReference type="PANTHER" id="PTHR38686:SF1">
    <property type="entry name" value="APOLIPOPROTEIN N-ACYLTRANSFERASE"/>
    <property type="match status" value="1"/>
</dbReference>
<name>A0A0P1EU59_9RHOB</name>
<evidence type="ECO:0000256" key="8">
    <source>
        <dbReference type="ARBA" id="ARBA00023315"/>
    </source>
</evidence>
<reference evidence="11 12" key="1">
    <citation type="submission" date="2015-09" db="EMBL/GenBank/DDBJ databases">
        <authorList>
            <consortium name="Swine Surveillance"/>
        </authorList>
    </citation>
    <scope>NUCLEOTIDE SEQUENCE [LARGE SCALE GENOMIC DNA]</scope>
    <source>
        <strain evidence="11 12">CECT 7688</strain>
    </source>
</reference>
<keyword evidence="5 9" id="KW-0812">Transmembrane</keyword>
<keyword evidence="4 9" id="KW-0808">Transferase</keyword>
<dbReference type="GO" id="GO:0042158">
    <property type="term" value="P:lipoprotein biosynthetic process"/>
    <property type="evidence" value="ECO:0007669"/>
    <property type="project" value="UniProtKB-UniRule"/>
</dbReference>
<keyword evidence="7 9" id="KW-0472">Membrane</keyword>
<organism evidence="11 12">
    <name type="scientific">Shimia marina</name>
    <dbReference type="NCBI Taxonomy" id="321267"/>
    <lineage>
        <taxon>Bacteria</taxon>
        <taxon>Pseudomonadati</taxon>
        <taxon>Pseudomonadota</taxon>
        <taxon>Alphaproteobacteria</taxon>
        <taxon>Rhodobacterales</taxon>
        <taxon>Roseobacteraceae</taxon>
    </lineage>
</organism>
<dbReference type="CDD" id="cd07571">
    <property type="entry name" value="ALP_N-acyl_transferase"/>
    <property type="match status" value="1"/>
</dbReference>
<evidence type="ECO:0000313" key="11">
    <source>
        <dbReference type="EMBL" id="CUH54063.1"/>
    </source>
</evidence>
<feature type="transmembrane region" description="Helical" evidence="9">
    <location>
        <begin position="116"/>
        <end position="137"/>
    </location>
</feature>
<feature type="transmembrane region" description="Helical" evidence="9">
    <location>
        <begin position="48"/>
        <end position="69"/>
    </location>
</feature>
<keyword evidence="12" id="KW-1185">Reference proteome</keyword>
<comment type="subcellular location">
    <subcellularLocation>
        <location evidence="1 9">Cell membrane</location>
        <topology evidence="1 9">Multi-pass membrane protein</topology>
    </subcellularLocation>
</comment>
<dbReference type="InterPro" id="IPR045378">
    <property type="entry name" value="LNT_N"/>
</dbReference>
<feature type="transmembrane region" description="Helical" evidence="9">
    <location>
        <begin position="182"/>
        <end position="199"/>
    </location>
</feature>
<keyword evidence="6 9" id="KW-1133">Transmembrane helix</keyword>
<feature type="domain" description="CN hydrolase" evidence="10">
    <location>
        <begin position="217"/>
        <end position="456"/>
    </location>
</feature>
<dbReference type="NCBIfam" id="TIGR00546">
    <property type="entry name" value="lnt"/>
    <property type="match status" value="1"/>
</dbReference>
<dbReference type="InterPro" id="IPR036526">
    <property type="entry name" value="C-N_Hydrolase_sf"/>
</dbReference>
<keyword evidence="11" id="KW-0449">Lipoprotein</keyword>
<evidence type="ECO:0000256" key="7">
    <source>
        <dbReference type="ARBA" id="ARBA00023136"/>
    </source>
</evidence>
<dbReference type="UniPathway" id="UPA00666"/>
<evidence type="ECO:0000256" key="2">
    <source>
        <dbReference type="ARBA" id="ARBA00010065"/>
    </source>
</evidence>
<dbReference type="PROSITE" id="PS50263">
    <property type="entry name" value="CN_HYDROLASE"/>
    <property type="match status" value="1"/>
</dbReference>
<dbReference type="InterPro" id="IPR003010">
    <property type="entry name" value="C-N_Hydrolase"/>
</dbReference>
<feature type="transmembrane region" description="Helical" evidence="9">
    <location>
        <begin position="23"/>
        <end position="41"/>
    </location>
</feature>
<evidence type="ECO:0000256" key="6">
    <source>
        <dbReference type="ARBA" id="ARBA00022989"/>
    </source>
</evidence>
<dbReference type="AlphaFoldDB" id="A0A0P1EU59"/>
<evidence type="ECO:0000259" key="10">
    <source>
        <dbReference type="PROSITE" id="PS50263"/>
    </source>
</evidence>
<comment type="similarity">
    <text evidence="2 9">Belongs to the CN hydrolase family. Apolipoprotein N-acyltransferase subfamily.</text>
</comment>
<dbReference type="Pfam" id="PF00795">
    <property type="entry name" value="CN_hydrolase"/>
    <property type="match status" value="1"/>
</dbReference>
<dbReference type="PANTHER" id="PTHR38686">
    <property type="entry name" value="APOLIPOPROTEIN N-ACYLTRANSFERASE"/>
    <property type="match status" value="1"/>
</dbReference>
<evidence type="ECO:0000256" key="3">
    <source>
        <dbReference type="ARBA" id="ARBA00022475"/>
    </source>
</evidence>
<dbReference type="Gene3D" id="3.60.110.10">
    <property type="entry name" value="Carbon-nitrogen hydrolase"/>
    <property type="match status" value="1"/>
</dbReference>